<evidence type="ECO:0000313" key="2">
    <source>
        <dbReference type="EMBL" id="PDW01910.1"/>
    </source>
</evidence>
<feature type="transmembrane region" description="Helical" evidence="1">
    <location>
        <begin position="634"/>
        <end position="655"/>
    </location>
</feature>
<feature type="transmembrane region" description="Helical" evidence="1">
    <location>
        <begin position="337"/>
        <end position="357"/>
    </location>
</feature>
<dbReference type="Proteomes" id="UP000220527">
    <property type="component" value="Unassembled WGS sequence"/>
</dbReference>
<dbReference type="AlphaFoldDB" id="A0A2A6RGC5"/>
<comment type="caution">
    <text evidence="2">The sequence shown here is derived from an EMBL/GenBank/DDBJ whole genome shotgun (WGS) entry which is preliminary data.</text>
</comment>
<keyword evidence="1" id="KW-1133">Transmembrane helix</keyword>
<name>A0A2A6RGC5_9CHLR</name>
<gene>
    <name evidence="2" type="ORF">CJ255_16745</name>
</gene>
<feature type="transmembrane region" description="Helical" evidence="1">
    <location>
        <begin position="265"/>
        <end position="287"/>
    </location>
</feature>
<proteinExistence type="predicted"/>
<keyword evidence="1" id="KW-0472">Membrane</keyword>
<keyword evidence="3" id="KW-1185">Reference proteome</keyword>
<accession>A0A2A6RGC5</accession>
<evidence type="ECO:0000313" key="3">
    <source>
        <dbReference type="Proteomes" id="UP000220527"/>
    </source>
</evidence>
<feature type="transmembrane region" description="Helical" evidence="1">
    <location>
        <begin position="20"/>
        <end position="42"/>
    </location>
</feature>
<dbReference type="RefSeq" id="WP_097645247.1">
    <property type="nucleotide sequence ID" value="NZ_NQWI01000100.1"/>
</dbReference>
<feature type="transmembrane region" description="Helical" evidence="1">
    <location>
        <begin position="575"/>
        <end position="599"/>
    </location>
</feature>
<feature type="transmembrane region" description="Helical" evidence="1">
    <location>
        <begin position="507"/>
        <end position="528"/>
    </location>
</feature>
<organism evidence="2 3">
    <name type="scientific">Candidatus Viridilinea mediisalina</name>
    <dbReference type="NCBI Taxonomy" id="2024553"/>
    <lineage>
        <taxon>Bacteria</taxon>
        <taxon>Bacillati</taxon>
        <taxon>Chloroflexota</taxon>
        <taxon>Chloroflexia</taxon>
        <taxon>Chloroflexales</taxon>
        <taxon>Chloroflexineae</taxon>
        <taxon>Oscillochloridaceae</taxon>
        <taxon>Candidatus Viridilinea</taxon>
    </lineage>
</organism>
<feature type="transmembrane region" description="Helical" evidence="1">
    <location>
        <begin position="79"/>
        <end position="100"/>
    </location>
</feature>
<feature type="transmembrane region" description="Helical" evidence="1">
    <location>
        <begin position="534"/>
        <end position="554"/>
    </location>
</feature>
<protein>
    <submittedName>
        <fullName evidence="2">Uncharacterized protein</fullName>
    </submittedName>
</protein>
<evidence type="ECO:0000256" key="1">
    <source>
        <dbReference type="SAM" id="Phobius"/>
    </source>
</evidence>
<keyword evidence="1" id="KW-0812">Transmembrane</keyword>
<dbReference type="EMBL" id="NQWI01000100">
    <property type="protein sequence ID" value="PDW01910.1"/>
    <property type="molecule type" value="Genomic_DNA"/>
</dbReference>
<dbReference type="OrthoDB" id="137245at2"/>
<reference evidence="3" key="1">
    <citation type="submission" date="2017-08" db="EMBL/GenBank/DDBJ databases">
        <authorList>
            <person name="Grouzdev D.S."/>
            <person name="Gaisin V.A."/>
            <person name="Rysina M.S."/>
            <person name="Gorlenko V.M."/>
        </authorList>
    </citation>
    <scope>NUCLEOTIDE SEQUENCE [LARGE SCALE GENOMIC DNA]</scope>
    <source>
        <strain evidence="3">Kir15-3F</strain>
    </source>
</reference>
<sequence length="657" mass="72987">MRVPEIYHRYPRFTTNLIAWLPALLLVVALGNLGVHILRGLWDIFGRDPSLLEPEFPLSGLVTLIDGQPRPQATNIYELAPTLLGPFLWTGVALLLALYLRNALPAIRSSHVGLLVEFAGSWLPLRWEELRLLRVTQDRAGERFIILAEAQPGKLTNWHRLYGLIYGLRWQPGFLISSQISQFEQLVETILTQSERTARALDGVDPVQLREDLRSPFFQLLLGPAALVAGTQPKAQAPTATTTTSNTSELPAGPVAAHYPPKFNLVLQSVTTLLSLALLVSYLSYWVRFLALSVPALRSFWPFSSVANNANYAQLLHAYPDQAVPFWGVEAGLPAPWWLLVAAHLMLLLGLPLLFWVRSLLPSLEARDEGMFIRGSLGDRGRLVPWSQVTDLKATEINEQSQVVLLQSPRMPVAARLSGLLYDGSNTPGVLIASQINNFEPLLGEALHQLAPLEETEGQPPILQQEARSWLLWLMLDRGAAIHALVNEARATMESQTFELKRALHSAIPLILIALMPALLFAVTSLLAASPPSLWLLVAVLFLWFFALLEWPLFSQLSMLLDQKSDGGYEGARAYYLYPLSQLPRLLPLLVALLLQIIGVPLLPILLWIGATVWAFMLTSALCKELYGWEGNQLLLGGLLPVVWQLLLLIVYLVLGM</sequence>